<dbReference type="PANTHER" id="PTHR24223:SF448">
    <property type="entry name" value="FI20146P1-RELATED"/>
    <property type="match status" value="1"/>
</dbReference>
<feature type="transmembrane region" description="Helical" evidence="8">
    <location>
        <begin position="945"/>
        <end position="967"/>
    </location>
</feature>
<dbReference type="Gene3D" id="1.20.1560.10">
    <property type="entry name" value="ABC transporter type 1, transmembrane domain"/>
    <property type="match status" value="2"/>
</dbReference>
<dbReference type="SUPFAM" id="SSF52540">
    <property type="entry name" value="P-loop containing nucleoside triphosphate hydrolases"/>
    <property type="match status" value="2"/>
</dbReference>
<sequence>MEFHAKKQRKPNPRAKINPLSALLFTQMYPILCRNYKKGFTEDDLFEPLDEHKSSYLGDRLEKTWAEEVVKHKKYALHLALFKVFGVNFAFLGIFKLIQVLIPVIVMPAAIGTLVSYFSNKPGVDDNQAYLYSTLLILSLIGDALFCHSTMMGMNHLCMKMRVACCSLIYRKALRLSQSSLCQTTIGQIVNLLSNDVSKFDQHFIVCHYVVVTPIHAILGTYLLSRIIGTAAAFAGIGFLILFIPLQLYLGKRTSVLRLRTALRTDERVRLMNEIVCGIKVIKMYTWEKPFAKLVSYARRTEIKSIRAQLLMQAIVYSLEMFTTRTSVFISIVVFISYGQNITAETAFAITAIYNILRPIITTLYSEGIMSFAEVHISISRLQKFMCFEELPQKRLEAVGNGKCQQNGKISILNEDEEIELDAKCENPSILLHGVKANWLLDSADNTLSDINLSIDRNQLIAVIGPVGSGKSSLFNVILKELPIRSGYMDIQGQVSYACQEPWLFSASVRQNILFGDAYDETRYKAVIKACALRSDLSMFPFGDRTIIGEKGNSLSGGQRARINLARAVYKRADIYLLDDPLSAVDTKVGKQLFEDCITRFLGNKIRILITHQLQYLKEANKILIFKDGKITQEGTYKELSSSGLDFAKLLEEFQVGEEEEERKRIRSRQNSEMSLDRFDVEDADPELQEEKAASGHIKMETYLSYFRLGGGYFVIFLMAAAFVAVQAIANLGDYYVAFWVNKEQDALMPEKNVTLDRDTIIYTYSGIILATIVISIVQGLVYFAFMMRASINLHDFIFSKISYTIMRFFDINPTGRILNRFSKDMGIIDEYIPLILNDVLKIALYLFGSLVLSSIVNPWFIIPSLVLLVIFYLLRTIYMETSRSVKRIEGITRSPIFNHMAASLCGVSTIRAFSAENILIKEFDNHQDLHSSAWFLFILANRTFGFWIDEICLIFIVFVILCLLFINTDYYGGDVGLLLSQYIGLVGTLQWGMRQWSELENNMTSVERVLEYTKLDTEPERKKIGNLPAKWPQFGKIMFSDLSMRYDPEEEFVLKHLNFTINPSEKVGIVGRTGAGKTSIISALFHLYELDGAIIIDDVDTSKIPLDLLRSTISIIPQEPVLFSGSIRKNLDPFEEYSDDVIWSALDQVKLKDVVAESAAGLNAIVSEGGSNFSIGQRQLVCLARAIIRNNKILVMDEATANVDPHTDALIQKTIRKNFADCTVITIAHRLHTIMDSDKVLVMDAGRVIEFDHPHNLLQQTDSIFYTMVKTTGNITSKNLHSIAEEKKMKTFKDSLNVLGFDLTPCVISKISLLYAFKSGC</sequence>
<keyword evidence="7 8" id="KW-0472">Membrane</keyword>
<evidence type="ECO:0000256" key="6">
    <source>
        <dbReference type="ARBA" id="ARBA00022989"/>
    </source>
</evidence>
<feature type="transmembrane region" description="Helical" evidence="8">
    <location>
        <begin position="204"/>
        <end position="225"/>
    </location>
</feature>
<dbReference type="InterPro" id="IPR017871">
    <property type="entry name" value="ABC_transporter-like_CS"/>
</dbReference>
<evidence type="ECO:0000259" key="9">
    <source>
        <dbReference type="PROSITE" id="PS50893"/>
    </source>
</evidence>
<dbReference type="Pfam" id="PF00664">
    <property type="entry name" value="ABC_membrane"/>
    <property type="match status" value="2"/>
</dbReference>
<accession>A0AAN7ZH71</accession>
<feature type="domain" description="ABC transmembrane type-1" evidence="10">
    <location>
        <begin position="90"/>
        <end position="364"/>
    </location>
</feature>
<dbReference type="InterPro" id="IPR050173">
    <property type="entry name" value="ABC_transporter_C-like"/>
</dbReference>
<dbReference type="FunFam" id="1.20.1560.10:FF:000026">
    <property type="entry name" value="Multidrug resistance-associated protein lethal(2)03659"/>
    <property type="match status" value="1"/>
</dbReference>
<keyword evidence="5" id="KW-0067">ATP-binding</keyword>
<keyword evidence="3 8" id="KW-0812">Transmembrane</keyword>
<dbReference type="Proteomes" id="UP001329430">
    <property type="component" value="Chromosome 3"/>
</dbReference>
<name>A0AAN7ZH71_9COLE</name>
<evidence type="ECO:0000256" key="1">
    <source>
        <dbReference type="ARBA" id="ARBA00004141"/>
    </source>
</evidence>
<keyword evidence="2" id="KW-0813">Transport</keyword>
<dbReference type="FunFam" id="3.40.50.300:FF:000482">
    <property type="entry name" value="Multidrug resistance-associated protein member 4"/>
    <property type="match status" value="1"/>
</dbReference>
<gene>
    <name evidence="11" type="ORF">RI129_005014</name>
</gene>
<dbReference type="InterPro" id="IPR036640">
    <property type="entry name" value="ABC1_TM_sf"/>
</dbReference>
<dbReference type="Pfam" id="PF00005">
    <property type="entry name" value="ABC_tran"/>
    <property type="match status" value="2"/>
</dbReference>
<feature type="transmembrane region" description="Helical" evidence="8">
    <location>
        <begin position="832"/>
        <end position="853"/>
    </location>
</feature>
<evidence type="ECO:0000256" key="4">
    <source>
        <dbReference type="ARBA" id="ARBA00022741"/>
    </source>
</evidence>
<proteinExistence type="predicted"/>
<dbReference type="CDD" id="cd03250">
    <property type="entry name" value="ABCC_MRP_domain1"/>
    <property type="match status" value="1"/>
</dbReference>
<feature type="transmembrane region" description="Helical" evidence="8">
    <location>
        <begin position="130"/>
        <end position="152"/>
    </location>
</feature>
<keyword evidence="4" id="KW-0547">Nucleotide-binding</keyword>
<dbReference type="InterPro" id="IPR003439">
    <property type="entry name" value="ABC_transporter-like_ATP-bd"/>
</dbReference>
<feature type="domain" description="ABC transporter" evidence="9">
    <location>
        <begin position="430"/>
        <end position="653"/>
    </location>
</feature>
<dbReference type="CDD" id="cd03244">
    <property type="entry name" value="ABCC_MRP_domain2"/>
    <property type="match status" value="1"/>
</dbReference>
<dbReference type="InterPro" id="IPR044746">
    <property type="entry name" value="ABCC_6TM_D1"/>
</dbReference>
<feature type="transmembrane region" description="Helical" evidence="8">
    <location>
        <begin position="100"/>
        <end position="118"/>
    </location>
</feature>
<feature type="domain" description="ABC transmembrane type-1" evidence="10">
    <location>
        <begin position="717"/>
        <end position="1002"/>
    </location>
</feature>
<dbReference type="FunFam" id="3.40.50.300:FF:000163">
    <property type="entry name" value="Multidrug resistance-associated protein member 4"/>
    <property type="match status" value="1"/>
</dbReference>
<dbReference type="SUPFAM" id="SSF90123">
    <property type="entry name" value="ABC transporter transmembrane region"/>
    <property type="match status" value="2"/>
</dbReference>
<evidence type="ECO:0000256" key="5">
    <source>
        <dbReference type="ARBA" id="ARBA00022840"/>
    </source>
</evidence>
<organism evidence="11 12">
    <name type="scientific">Pyrocoelia pectoralis</name>
    <dbReference type="NCBI Taxonomy" id="417401"/>
    <lineage>
        <taxon>Eukaryota</taxon>
        <taxon>Metazoa</taxon>
        <taxon>Ecdysozoa</taxon>
        <taxon>Arthropoda</taxon>
        <taxon>Hexapoda</taxon>
        <taxon>Insecta</taxon>
        <taxon>Pterygota</taxon>
        <taxon>Neoptera</taxon>
        <taxon>Endopterygota</taxon>
        <taxon>Coleoptera</taxon>
        <taxon>Polyphaga</taxon>
        <taxon>Elateriformia</taxon>
        <taxon>Elateroidea</taxon>
        <taxon>Lampyridae</taxon>
        <taxon>Lampyrinae</taxon>
        <taxon>Pyrocoelia</taxon>
    </lineage>
</organism>
<feature type="transmembrane region" description="Helical" evidence="8">
    <location>
        <begin position="762"/>
        <end position="786"/>
    </location>
</feature>
<dbReference type="PROSITE" id="PS00211">
    <property type="entry name" value="ABC_TRANSPORTER_1"/>
    <property type="match status" value="1"/>
</dbReference>
<dbReference type="PROSITE" id="PS50893">
    <property type="entry name" value="ABC_TRANSPORTER_2"/>
    <property type="match status" value="2"/>
</dbReference>
<feature type="domain" description="ABC transporter" evidence="9">
    <location>
        <begin position="1038"/>
        <end position="1271"/>
    </location>
</feature>
<keyword evidence="12" id="KW-1185">Reference proteome</keyword>
<feature type="transmembrane region" description="Helical" evidence="8">
    <location>
        <begin position="706"/>
        <end position="730"/>
    </location>
</feature>
<evidence type="ECO:0000313" key="11">
    <source>
        <dbReference type="EMBL" id="KAK5646550.1"/>
    </source>
</evidence>
<reference evidence="11 12" key="1">
    <citation type="journal article" date="2024" name="Insects">
        <title>An Improved Chromosome-Level Genome Assembly of the Firefly Pyrocoelia pectoralis.</title>
        <authorList>
            <person name="Fu X."/>
            <person name="Meyer-Rochow V.B."/>
            <person name="Ballantyne L."/>
            <person name="Zhu X."/>
        </authorList>
    </citation>
    <scope>NUCLEOTIDE SEQUENCE [LARGE SCALE GENOMIC DNA]</scope>
    <source>
        <strain evidence="11">XCY_ONT2</strain>
    </source>
</reference>
<dbReference type="GO" id="GO:0016887">
    <property type="term" value="F:ATP hydrolysis activity"/>
    <property type="evidence" value="ECO:0007669"/>
    <property type="project" value="InterPro"/>
</dbReference>
<dbReference type="InterPro" id="IPR003593">
    <property type="entry name" value="AAA+_ATPase"/>
</dbReference>
<dbReference type="PROSITE" id="PS50929">
    <property type="entry name" value="ABC_TM1F"/>
    <property type="match status" value="2"/>
</dbReference>
<evidence type="ECO:0000259" key="10">
    <source>
        <dbReference type="PROSITE" id="PS50929"/>
    </source>
</evidence>
<keyword evidence="6 8" id="KW-1133">Transmembrane helix</keyword>
<dbReference type="GO" id="GO:0005524">
    <property type="term" value="F:ATP binding"/>
    <property type="evidence" value="ECO:0007669"/>
    <property type="project" value="UniProtKB-KW"/>
</dbReference>
<dbReference type="EMBL" id="JAVRBK010000003">
    <property type="protein sequence ID" value="KAK5646550.1"/>
    <property type="molecule type" value="Genomic_DNA"/>
</dbReference>
<feature type="transmembrane region" description="Helical" evidence="8">
    <location>
        <begin position="231"/>
        <end position="250"/>
    </location>
</feature>
<dbReference type="CDD" id="cd18579">
    <property type="entry name" value="ABC_6TM_ABCC_D1"/>
    <property type="match status" value="1"/>
</dbReference>
<dbReference type="FunFam" id="1.20.1560.10:FF:000014">
    <property type="entry name" value="Multidrug resistance-associated protein member 4"/>
    <property type="match status" value="1"/>
</dbReference>
<dbReference type="GO" id="GO:0140359">
    <property type="term" value="F:ABC-type transporter activity"/>
    <property type="evidence" value="ECO:0007669"/>
    <property type="project" value="InterPro"/>
</dbReference>
<evidence type="ECO:0000256" key="3">
    <source>
        <dbReference type="ARBA" id="ARBA00022692"/>
    </source>
</evidence>
<comment type="caution">
    <text evidence="11">The sequence shown here is derived from an EMBL/GenBank/DDBJ whole genome shotgun (WGS) entry which is preliminary data.</text>
</comment>
<protein>
    <submittedName>
        <fullName evidence="11">Uncharacterized protein</fullName>
    </submittedName>
</protein>
<dbReference type="PANTHER" id="PTHR24223">
    <property type="entry name" value="ATP-BINDING CASSETTE SUB-FAMILY C"/>
    <property type="match status" value="1"/>
</dbReference>
<evidence type="ECO:0000256" key="8">
    <source>
        <dbReference type="SAM" id="Phobius"/>
    </source>
</evidence>
<evidence type="ECO:0000313" key="12">
    <source>
        <dbReference type="Proteomes" id="UP001329430"/>
    </source>
</evidence>
<feature type="transmembrane region" description="Helical" evidence="8">
    <location>
        <begin position="859"/>
        <end position="879"/>
    </location>
</feature>
<dbReference type="Gene3D" id="3.40.50.300">
    <property type="entry name" value="P-loop containing nucleotide triphosphate hydrolases"/>
    <property type="match status" value="2"/>
</dbReference>
<dbReference type="GO" id="GO:0016020">
    <property type="term" value="C:membrane"/>
    <property type="evidence" value="ECO:0007669"/>
    <property type="project" value="UniProtKB-SubCell"/>
</dbReference>
<dbReference type="InterPro" id="IPR011527">
    <property type="entry name" value="ABC1_TM_dom"/>
</dbReference>
<dbReference type="SMART" id="SM00382">
    <property type="entry name" value="AAA"/>
    <property type="match status" value="2"/>
</dbReference>
<dbReference type="InterPro" id="IPR027417">
    <property type="entry name" value="P-loop_NTPase"/>
</dbReference>
<evidence type="ECO:0000256" key="2">
    <source>
        <dbReference type="ARBA" id="ARBA00022448"/>
    </source>
</evidence>
<evidence type="ECO:0000256" key="7">
    <source>
        <dbReference type="ARBA" id="ARBA00023136"/>
    </source>
</evidence>
<comment type="subcellular location">
    <subcellularLocation>
        <location evidence="1">Membrane</location>
        <topology evidence="1">Multi-pass membrane protein</topology>
    </subcellularLocation>
</comment>